<protein>
    <recommendedName>
        <fullName evidence="4">ILCR1 Ig-like domain-containing protein</fullName>
    </recommendedName>
</protein>
<comment type="caution">
    <text evidence="5">The sequence shown here is derived from an EMBL/GenBank/DDBJ whole genome shotgun (WGS) entry which is preliminary data.</text>
</comment>
<dbReference type="Proteomes" id="UP001634394">
    <property type="component" value="Unassembled WGS sequence"/>
</dbReference>
<name>A0ABD3V0K9_SINWO</name>
<organism evidence="5 6">
    <name type="scientific">Sinanodonta woodiana</name>
    <name type="common">Chinese pond mussel</name>
    <name type="synonym">Anodonta woodiana</name>
    <dbReference type="NCBI Taxonomy" id="1069815"/>
    <lineage>
        <taxon>Eukaryota</taxon>
        <taxon>Metazoa</taxon>
        <taxon>Spiralia</taxon>
        <taxon>Lophotrochozoa</taxon>
        <taxon>Mollusca</taxon>
        <taxon>Bivalvia</taxon>
        <taxon>Autobranchia</taxon>
        <taxon>Heteroconchia</taxon>
        <taxon>Palaeoheterodonta</taxon>
        <taxon>Unionida</taxon>
        <taxon>Unionoidea</taxon>
        <taxon>Unionidae</taxon>
        <taxon>Unioninae</taxon>
        <taxon>Sinanodonta</taxon>
    </lineage>
</organism>
<dbReference type="InterPro" id="IPR038683">
    <property type="entry name" value="IL17RA/B_FnIII-like_1_sf"/>
</dbReference>
<accession>A0ABD3V0K9</accession>
<proteinExistence type="predicted"/>
<reference evidence="5 6" key="1">
    <citation type="submission" date="2024-11" db="EMBL/GenBank/DDBJ databases">
        <title>Chromosome-level genome assembly of the freshwater bivalve Anodonta woodiana.</title>
        <authorList>
            <person name="Chen X."/>
        </authorList>
    </citation>
    <scope>NUCLEOTIDE SEQUENCE [LARGE SCALE GENOMIC DNA]</scope>
    <source>
        <strain evidence="5">MN2024</strain>
        <tissue evidence="5">Gills</tissue>
    </source>
</reference>
<keyword evidence="3" id="KW-1133">Transmembrane helix</keyword>
<evidence type="ECO:0000256" key="3">
    <source>
        <dbReference type="SAM" id="Phobius"/>
    </source>
</evidence>
<dbReference type="InterPro" id="IPR057066">
    <property type="entry name" value="Ig_ILCR1"/>
</dbReference>
<keyword evidence="3" id="KW-0472">Membrane</keyword>
<dbReference type="GO" id="GO:0005886">
    <property type="term" value="C:plasma membrane"/>
    <property type="evidence" value="ECO:0007669"/>
    <property type="project" value="UniProtKB-SubCell"/>
</dbReference>
<keyword evidence="6" id="KW-1185">Reference proteome</keyword>
<keyword evidence="3" id="KW-0812">Transmembrane</keyword>
<feature type="transmembrane region" description="Helical" evidence="3">
    <location>
        <begin position="281"/>
        <end position="302"/>
    </location>
</feature>
<dbReference type="Gene3D" id="2.60.40.2160">
    <property type="entry name" value="Interleukin-17 receptor A/B, fibronectin-III-like domain 1"/>
    <property type="match status" value="1"/>
</dbReference>
<gene>
    <name evidence="5" type="ORF">ACJMK2_013406</name>
</gene>
<evidence type="ECO:0000256" key="2">
    <source>
        <dbReference type="ARBA" id="ARBA00022475"/>
    </source>
</evidence>
<evidence type="ECO:0000256" key="1">
    <source>
        <dbReference type="ARBA" id="ARBA00004251"/>
    </source>
</evidence>
<keyword evidence="2" id="KW-1003">Cell membrane</keyword>
<sequence>MEVIVQTSCPEQRVGNSPDLFVGPWHVDGPSEVITEHFCKQDENANNMPGMRIRWKSPDHSGMRDLKGFEITIEGATEICIIVDLSHANITQDIFQYGELQFEQIIYPIEVGSLYIVTIHSLPKKITAKSRTHFSTSNSCKDASPATWIASLKIKKDFMNGTIFVTFDPPPLIYEFTSFTYQLKRQIGNNVSIETRRLNSTNCVFGNLTSTEKYQVTVQPYDPFWNDRIRCKCKNIAKVCDTCTWTRSGTFTFNNSIVRRNNVSELVNENITVKYDLKTDAIIISSVIPISVLIALIVFIVWKKGVIADKDSDTKKYICLVVNGERENYVCLLSSLQYLIQSTGRCITRVLDCSFSSVQMMVDVKNSDSIVLVTVPVYTKPVTNGVNYVETGQHFLESIQLAHEKSAKGKVFREKLVRITFYDIASGLNQYSCGRQFQLPNDLVPFLVDIGCLQTALTNDFELQRHMFMNTDFKMAFDDLIATCQTIISNNRVETTNTPSREQCECKLCIKDYQGKIELETSPLSCQHNKYSPKSDVVAGIYTQGIHRVGKDLSKNVTLSACHCKDRVQAFEDLKKTKSNDSPCNCPTHEIMLKSSLPLSYRNDTRVIRKKYDHDITAGDLGLPVASRKGELKQEHSAFPDGAVMETLLGQVKWDCENEEEDCVTNDITFPDSGYFECMSQVGAQFLGVSDINMVDMDDTDQDDVISRDMYLINRRYDYIIKQLNKGDAVSISGNSV</sequence>
<dbReference type="Pfam" id="PF23608">
    <property type="entry name" value="Ig_ILCR1"/>
    <property type="match status" value="1"/>
</dbReference>
<evidence type="ECO:0000259" key="4">
    <source>
        <dbReference type="Pfam" id="PF23608"/>
    </source>
</evidence>
<feature type="domain" description="ILCR1 Ig-like" evidence="4">
    <location>
        <begin position="147"/>
        <end position="248"/>
    </location>
</feature>
<evidence type="ECO:0000313" key="5">
    <source>
        <dbReference type="EMBL" id="KAL3854128.1"/>
    </source>
</evidence>
<dbReference type="AlphaFoldDB" id="A0ABD3V0K9"/>
<evidence type="ECO:0000313" key="6">
    <source>
        <dbReference type="Proteomes" id="UP001634394"/>
    </source>
</evidence>
<comment type="subcellular location">
    <subcellularLocation>
        <location evidence="1">Cell membrane</location>
        <topology evidence="1">Single-pass type I membrane protein</topology>
    </subcellularLocation>
</comment>
<dbReference type="EMBL" id="JBJQND010000014">
    <property type="protein sequence ID" value="KAL3854128.1"/>
    <property type="molecule type" value="Genomic_DNA"/>
</dbReference>